<evidence type="ECO:0000256" key="2">
    <source>
        <dbReference type="ARBA" id="ARBA00006205"/>
    </source>
</evidence>
<dbReference type="PANTHER" id="PTHR43873">
    <property type="entry name" value="COBYRINATE A,C-DIAMIDE SYNTHASE"/>
    <property type="match status" value="1"/>
</dbReference>
<keyword evidence="5 9" id="KW-0547">Nucleotide-binding</keyword>
<comment type="domain">
    <text evidence="9">Comprises of two domains. The C-terminal domain contains the binding site for glutamine and catalyzes the hydrolysis of this substrate to glutamate and ammonia. The N-terminal domain is anticipated to bind ATP and cobyrinate and catalyzes the ultimate synthesis of the diamide product. The ammonia produced via the glutaminase domain is probably translocated to the adjacent domain via a molecular tunnel, where it reacts with an activated intermediate.</text>
</comment>
<dbReference type="UniPathway" id="UPA00148">
    <property type="reaction ID" value="UER00231"/>
</dbReference>
<comment type="catalytic activity">
    <reaction evidence="9">
        <text>cob(II)yrinate + 2 L-glutamine + 2 ATP + 2 H2O = cob(II)yrinate a,c diamide + 2 L-glutamate + 2 ADP + 2 phosphate + 2 H(+)</text>
        <dbReference type="Rhea" id="RHEA:26289"/>
        <dbReference type="ChEBI" id="CHEBI:15377"/>
        <dbReference type="ChEBI" id="CHEBI:15378"/>
        <dbReference type="ChEBI" id="CHEBI:29985"/>
        <dbReference type="ChEBI" id="CHEBI:30616"/>
        <dbReference type="ChEBI" id="CHEBI:43474"/>
        <dbReference type="ChEBI" id="CHEBI:58359"/>
        <dbReference type="ChEBI" id="CHEBI:58537"/>
        <dbReference type="ChEBI" id="CHEBI:58894"/>
        <dbReference type="ChEBI" id="CHEBI:456216"/>
        <dbReference type="EC" id="6.3.5.11"/>
    </reaction>
</comment>
<evidence type="ECO:0000256" key="5">
    <source>
        <dbReference type="ARBA" id="ARBA00022741"/>
    </source>
</evidence>
<dbReference type="InterPro" id="IPR029062">
    <property type="entry name" value="Class_I_gatase-like"/>
</dbReference>
<keyword evidence="7 9" id="KW-0460">Magnesium</keyword>
<comment type="pathway">
    <text evidence="9">Cofactor biosynthesis; adenosylcobalamin biosynthesis; cob(II)yrinate a,c-diamide from sirohydrochlorin (anaerobic route): step 10/10.</text>
</comment>
<dbReference type="AlphaFoldDB" id="A0A5C7EYF1"/>
<comment type="similarity">
    <text evidence="2">Belongs to the CobB/CobQ family. CobQ subfamily.</text>
</comment>
<evidence type="ECO:0000259" key="10">
    <source>
        <dbReference type="Pfam" id="PF01656"/>
    </source>
</evidence>
<feature type="active site" description="Nucleophile" evidence="9">
    <location>
        <position position="333"/>
    </location>
</feature>
<dbReference type="CDD" id="cd03130">
    <property type="entry name" value="GATase1_CobB"/>
    <property type="match status" value="1"/>
</dbReference>
<keyword evidence="4 9" id="KW-0436">Ligase</keyword>
<dbReference type="EC" id="6.3.5.11" evidence="9"/>
<keyword evidence="13" id="KW-1185">Reference proteome</keyword>
<feature type="site" description="Increases nucleophilicity of active site Cys" evidence="9">
    <location>
        <position position="424"/>
    </location>
</feature>
<dbReference type="PANTHER" id="PTHR43873:SF1">
    <property type="entry name" value="COBYRINATE A,C-DIAMIDE SYNTHASE"/>
    <property type="match status" value="1"/>
</dbReference>
<gene>
    <name evidence="9" type="primary">cbiA</name>
    <name evidence="12" type="ORF">FR698_07010</name>
</gene>
<comment type="similarity">
    <text evidence="9">Belongs to the CobB/CbiA family.</text>
</comment>
<dbReference type="Proteomes" id="UP000321201">
    <property type="component" value="Unassembled WGS sequence"/>
</dbReference>
<dbReference type="Pfam" id="PF01656">
    <property type="entry name" value="CbiA"/>
    <property type="match status" value="1"/>
</dbReference>
<evidence type="ECO:0000313" key="12">
    <source>
        <dbReference type="EMBL" id="TXF12273.1"/>
    </source>
</evidence>
<proteinExistence type="inferred from homology"/>
<evidence type="ECO:0000313" key="13">
    <source>
        <dbReference type="Proteomes" id="UP000321201"/>
    </source>
</evidence>
<keyword evidence="3 9" id="KW-0169">Cobalamin biosynthesis</keyword>
<dbReference type="HAMAP" id="MF_00027">
    <property type="entry name" value="CobB_CbiA"/>
    <property type="match status" value="1"/>
</dbReference>
<protein>
    <recommendedName>
        <fullName evidence="9">Cobyrinate a,c-diamide synthase</fullName>
        <ecNumber evidence="9">6.3.5.11</ecNumber>
    </recommendedName>
    <alternativeName>
        <fullName evidence="9">Cobyrinic acid a,c-diamide synthetase</fullName>
    </alternativeName>
</protein>
<comment type="cofactor">
    <cofactor evidence="1 9">
        <name>Mg(2+)</name>
        <dbReference type="ChEBI" id="CHEBI:18420"/>
    </cofactor>
</comment>
<comment type="function">
    <text evidence="9">Catalyzes the ATP-dependent amidation of the two carboxylate groups at positions a and c of cobyrinate, using either L-glutamine or ammonia as the nitrogen source.</text>
</comment>
<dbReference type="GO" id="GO:0005524">
    <property type="term" value="F:ATP binding"/>
    <property type="evidence" value="ECO:0007669"/>
    <property type="project" value="UniProtKB-UniRule"/>
</dbReference>
<dbReference type="InterPro" id="IPR011698">
    <property type="entry name" value="GATase_3"/>
</dbReference>
<comment type="caution">
    <text evidence="12">The sequence shown here is derived from an EMBL/GenBank/DDBJ whole genome shotgun (WGS) entry which is preliminary data.</text>
</comment>
<dbReference type="GO" id="GO:0042242">
    <property type="term" value="F:cobyrinic acid a,c-diamide synthase activity"/>
    <property type="evidence" value="ECO:0007669"/>
    <property type="project" value="UniProtKB-UniRule"/>
</dbReference>
<dbReference type="NCBIfam" id="NF002204">
    <property type="entry name" value="PRK01077.1"/>
    <property type="match status" value="1"/>
</dbReference>
<evidence type="ECO:0000256" key="1">
    <source>
        <dbReference type="ARBA" id="ARBA00001946"/>
    </source>
</evidence>
<dbReference type="InterPro" id="IPR027417">
    <property type="entry name" value="P-loop_NTPase"/>
</dbReference>
<dbReference type="OrthoDB" id="9764035at2"/>
<dbReference type="InterPro" id="IPR002586">
    <property type="entry name" value="CobQ/CobB/MinD/ParA_Nub-bd_dom"/>
</dbReference>
<dbReference type="RefSeq" id="WP_147799472.1">
    <property type="nucleotide sequence ID" value="NZ_VPFL01000007.1"/>
</dbReference>
<dbReference type="EMBL" id="VPFL01000007">
    <property type="protein sequence ID" value="TXF12273.1"/>
    <property type="molecule type" value="Genomic_DNA"/>
</dbReference>
<evidence type="ECO:0000256" key="8">
    <source>
        <dbReference type="ARBA" id="ARBA00022962"/>
    </source>
</evidence>
<dbReference type="InterPro" id="IPR004484">
    <property type="entry name" value="CbiA/CobB_synth"/>
</dbReference>
<dbReference type="Gene3D" id="3.40.50.880">
    <property type="match status" value="1"/>
</dbReference>
<sequence>MPPGTPRPSPETAVIRHCPALLISAPASGQGKTTATAALARLHRQRGRRVRVFKTGPDFLDPMILERACGAPVYSLDLWMVGEGECRRRLFEAAGESDLILIEGVMGLYDGEPSSADLAIAFGTPVLLVVDASAMAQTFGAVCHGLATYRQGLRVAGVVANRVAGPGHAALLQSSLPPELAFHGALARRHELALPGRHLGLLQAQEIGDLEARLDAAAQAVASTGAAQLPAPVAFAEAPDAKTERLLEGVRIGVARDAAFSFLYPANLDLLRRQGAELLFFSPLEDERLPPVDSVWLPGGYPELHLTRLAENEGMKRALQAHHAQGKPILAECGGMLYLLEALIHGGHRAPMVGLMPGEAVMQDRLAAIGLQKVQTPAGEVRGHTFHHSRLTTPLAPWAQAATPRGEAGEAVYRLGRLIASYVHFYFPSNPRAVAQWLAP</sequence>
<dbReference type="Pfam" id="PF07685">
    <property type="entry name" value="GATase_3"/>
    <property type="match status" value="1"/>
</dbReference>
<keyword evidence="6 9" id="KW-0067">ATP-binding</keyword>
<name>A0A5C7EYF1_9PROT</name>
<accession>A0A5C7EYF1</accession>
<dbReference type="SUPFAM" id="SSF52317">
    <property type="entry name" value="Class I glutamine amidotransferase-like"/>
    <property type="match status" value="1"/>
</dbReference>
<dbReference type="GO" id="GO:0009236">
    <property type="term" value="P:cobalamin biosynthetic process"/>
    <property type="evidence" value="ECO:0007669"/>
    <property type="project" value="UniProtKB-UniRule"/>
</dbReference>
<evidence type="ECO:0000256" key="9">
    <source>
        <dbReference type="HAMAP-Rule" id="MF_00027"/>
    </source>
</evidence>
<dbReference type="Gene3D" id="3.40.50.300">
    <property type="entry name" value="P-loop containing nucleotide triphosphate hydrolases"/>
    <property type="match status" value="1"/>
</dbReference>
<feature type="domain" description="CobQ/CobB/MinD/ParA nucleotide binding" evidence="10">
    <location>
        <begin position="23"/>
        <end position="188"/>
    </location>
</feature>
<keyword evidence="8 9" id="KW-0315">Glutamine amidotransferase</keyword>
<evidence type="ECO:0000256" key="4">
    <source>
        <dbReference type="ARBA" id="ARBA00022598"/>
    </source>
</evidence>
<dbReference type="InParanoid" id="A0A5C7EYF1"/>
<dbReference type="SUPFAM" id="SSF52540">
    <property type="entry name" value="P-loop containing nucleoside triphosphate hydrolases"/>
    <property type="match status" value="1"/>
</dbReference>
<comment type="miscellaneous">
    <text evidence="9">The a and c carboxylates of cobyrinate are activated for nucleophilic attack via formation of a phosphorylated intermediate by ATP. CbiA catalyzes first the amidation of the c-carboxylate, and then that of the a-carboxylate.</text>
</comment>
<feature type="domain" description="CobB/CobQ-like glutamine amidotransferase" evidence="11">
    <location>
        <begin position="251"/>
        <end position="429"/>
    </location>
</feature>
<evidence type="ECO:0000256" key="6">
    <source>
        <dbReference type="ARBA" id="ARBA00022840"/>
    </source>
</evidence>
<evidence type="ECO:0000256" key="7">
    <source>
        <dbReference type="ARBA" id="ARBA00022842"/>
    </source>
</evidence>
<dbReference type="PROSITE" id="PS51274">
    <property type="entry name" value="GATASE_COBBQ"/>
    <property type="match status" value="1"/>
</dbReference>
<evidence type="ECO:0000256" key="3">
    <source>
        <dbReference type="ARBA" id="ARBA00022573"/>
    </source>
</evidence>
<evidence type="ECO:0000259" key="11">
    <source>
        <dbReference type="Pfam" id="PF07685"/>
    </source>
</evidence>
<organism evidence="12 13">
    <name type="scientific">Pelomicrobium methylotrophicum</name>
    <dbReference type="NCBI Taxonomy" id="2602750"/>
    <lineage>
        <taxon>Bacteria</taxon>
        <taxon>Pseudomonadati</taxon>
        <taxon>Pseudomonadota</taxon>
        <taxon>Hydrogenophilia</taxon>
        <taxon>Hydrogenophilia incertae sedis</taxon>
        <taxon>Pelomicrobium</taxon>
    </lineage>
</organism>
<reference evidence="12 13" key="1">
    <citation type="submission" date="2019-08" db="EMBL/GenBank/DDBJ databases">
        <title>Pelomicrobium methylotrophicum gen. nov., sp. nov. a moderately thermophilic, facultatively anaerobic, lithoautotrophic and methylotrophic bacterium isolated from a terrestrial mud volcano.</title>
        <authorList>
            <person name="Slobodkina G.B."/>
            <person name="Merkel A.Y."/>
            <person name="Slobodkin A.I."/>
        </authorList>
    </citation>
    <scope>NUCLEOTIDE SEQUENCE [LARGE SCALE GENOMIC DNA]</scope>
    <source>
        <strain evidence="12 13">SM250</strain>
    </source>
</reference>